<dbReference type="InterPro" id="IPR025188">
    <property type="entry name" value="DUF4113"/>
</dbReference>
<dbReference type="InterPro" id="IPR001126">
    <property type="entry name" value="UmuC"/>
</dbReference>
<evidence type="ECO:0000256" key="2">
    <source>
        <dbReference type="ARBA" id="ARBA00022763"/>
    </source>
</evidence>
<dbReference type="InterPro" id="IPR043502">
    <property type="entry name" value="DNA/RNA_pol_sf"/>
</dbReference>
<evidence type="ECO:0000256" key="3">
    <source>
        <dbReference type="ARBA" id="ARBA00023199"/>
    </source>
</evidence>
<organism evidence="7 8">
    <name type="scientific">Flavisolibacter ginsenosidimutans</name>
    <dbReference type="NCBI Taxonomy" id="661481"/>
    <lineage>
        <taxon>Bacteria</taxon>
        <taxon>Pseudomonadati</taxon>
        <taxon>Bacteroidota</taxon>
        <taxon>Chitinophagia</taxon>
        <taxon>Chitinophagales</taxon>
        <taxon>Chitinophagaceae</taxon>
        <taxon>Flavisolibacter</taxon>
    </lineage>
</organism>
<comment type="similarity">
    <text evidence="1">Belongs to the DNA polymerase type-Y family.</text>
</comment>
<dbReference type="Pfam" id="PF13438">
    <property type="entry name" value="DUF4113"/>
    <property type="match status" value="1"/>
</dbReference>
<dbReference type="InterPro" id="IPR017961">
    <property type="entry name" value="DNA_pol_Y-fam_little_finger"/>
</dbReference>
<evidence type="ECO:0000313" key="7">
    <source>
        <dbReference type="EMBL" id="QEC57828.1"/>
    </source>
</evidence>
<evidence type="ECO:0000256" key="5">
    <source>
        <dbReference type="ARBA" id="ARBA00023236"/>
    </source>
</evidence>
<accession>A0A5B8UMM8</accession>
<dbReference type="SUPFAM" id="SSF56672">
    <property type="entry name" value="DNA/RNA polymerases"/>
    <property type="match status" value="1"/>
</dbReference>
<dbReference type="PROSITE" id="PS50173">
    <property type="entry name" value="UMUC"/>
    <property type="match status" value="1"/>
</dbReference>
<dbReference type="Pfam" id="PF11799">
    <property type="entry name" value="IMS_C"/>
    <property type="match status" value="1"/>
</dbReference>
<keyword evidence="3" id="KW-0741">SOS mutagenesis</keyword>
<dbReference type="Gene3D" id="3.30.70.270">
    <property type="match status" value="1"/>
</dbReference>
<dbReference type="GO" id="GO:0042276">
    <property type="term" value="P:error-prone translesion synthesis"/>
    <property type="evidence" value="ECO:0007669"/>
    <property type="project" value="TreeGrafter"/>
</dbReference>
<dbReference type="GO" id="GO:0003887">
    <property type="term" value="F:DNA-directed DNA polymerase activity"/>
    <property type="evidence" value="ECO:0007669"/>
    <property type="project" value="TreeGrafter"/>
</dbReference>
<dbReference type="RefSeq" id="WP_146790553.1">
    <property type="nucleotide sequence ID" value="NZ_BAABIO010000003.1"/>
</dbReference>
<dbReference type="GO" id="GO:0005829">
    <property type="term" value="C:cytosol"/>
    <property type="evidence" value="ECO:0007669"/>
    <property type="project" value="TreeGrafter"/>
</dbReference>
<dbReference type="PANTHER" id="PTHR11076">
    <property type="entry name" value="DNA REPAIR POLYMERASE UMUC / TRANSFERASE FAMILY MEMBER"/>
    <property type="match status" value="1"/>
</dbReference>
<dbReference type="GO" id="GO:0009432">
    <property type="term" value="P:SOS response"/>
    <property type="evidence" value="ECO:0007669"/>
    <property type="project" value="UniProtKB-KW"/>
</dbReference>
<sequence length="428" mass="48363">MYAIVDCNSFYCSCERVFQPKWDDRPVVVLSNNDGCIISRSDEAKDLGVEMAGPYFIAKPLIEKYNVGLFSSNYNLYGDMSMRVMDTLRHLAGDRNVEVYSVDESFVNLFFLPQNKLREFAMELRHTVERWTGVAVSVGVAPTKTLAKLANGIAKKYKRQTECVAVLETGEKIAKALRITPVGKLWGVGGRSQKKLNDLGIHTGWDLRNMPEEWARKNLGGVVGVRLIKELRGEEAIVMDTYEDKKMIATTRMFGNAVTALADIKEAVATYTARTAEKLRRQNSAAGMINVFVVTNEKENRKAVNPHFRHGPTYSSHIVLPYPTSQTNELIKPAIALAEKLYREGKQYKKAGVVLSGIVPDDAIQANMFEQQKSIGRFLMEQIDNINFSMRGDVVKFASSGTKRNWKMRQDFQTPRYTTRWNELCKVS</sequence>
<keyword evidence="5" id="KW-0742">SOS response</keyword>
<dbReference type="InterPro" id="IPR050116">
    <property type="entry name" value="DNA_polymerase-Y"/>
</dbReference>
<dbReference type="GO" id="GO:0003684">
    <property type="term" value="F:damaged DNA binding"/>
    <property type="evidence" value="ECO:0007669"/>
    <property type="project" value="InterPro"/>
</dbReference>
<evidence type="ECO:0000256" key="4">
    <source>
        <dbReference type="ARBA" id="ARBA00023204"/>
    </source>
</evidence>
<dbReference type="EMBL" id="CP042433">
    <property type="protein sequence ID" value="QEC57828.1"/>
    <property type="molecule type" value="Genomic_DNA"/>
</dbReference>
<dbReference type="PANTHER" id="PTHR11076:SF34">
    <property type="entry name" value="PROTEIN UMUC"/>
    <property type="match status" value="1"/>
</dbReference>
<keyword evidence="2" id="KW-0227">DNA damage</keyword>
<name>A0A5B8UMM8_9BACT</name>
<dbReference type="CDD" id="cd01700">
    <property type="entry name" value="PolY_Pol_V_umuC"/>
    <property type="match status" value="1"/>
</dbReference>
<feature type="domain" description="UmuC" evidence="6">
    <location>
        <begin position="2"/>
        <end position="189"/>
    </location>
</feature>
<keyword evidence="8" id="KW-1185">Reference proteome</keyword>
<dbReference type="OrthoDB" id="9808813at2"/>
<reference evidence="7 8" key="1">
    <citation type="journal article" date="2015" name="Int. J. Syst. Evol. Microbiol.">
        <title>Flavisolibacter ginsenosidimutans sp. nov., with ginsenoside-converting activity isolated from soil used for cultivating ginseng.</title>
        <authorList>
            <person name="Zhao Y."/>
            <person name="Liu Q."/>
            <person name="Kang M.S."/>
            <person name="Jin F."/>
            <person name="Yu H."/>
            <person name="Im W.T."/>
        </authorList>
    </citation>
    <scope>NUCLEOTIDE SEQUENCE [LARGE SCALE GENOMIC DNA]</scope>
    <source>
        <strain evidence="7 8">Gsoil 636</strain>
    </source>
</reference>
<evidence type="ECO:0000313" key="8">
    <source>
        <dbReference type="Proteomes" id="UP000321204"/>
    </source>
</evidence>
<evidence type="ECO:0000259" key="6">
    <source>
        <dbReference type="PROSITE" id="PS50173"/>
    </source>
</evidence>
<evidence type="ECO:0000256" key="1">
    <source>
        <dbReference type="ARBA" id="ARBA00010945"/>
    </source>
</evidence>
<dbReference type="Gene3D" id="1.10.150.20">
    <property type="entry name" value="5' to 3' exonuclease, C-terminal subdomain"/>
    <property type="match status" value="1"/>
</dbReference>
<dbReference type="Gene3D" id="3.40.1170.60">
    <property type="match status" value="1"/>
</dbReference>
<dbReference type="AlphaFoldDB" id="A0A5B8UMM8"/>
<dbReference type="KEGG" id="fgg:FSB75_18605"/>
<protein>
    <submittedName>
        <fullName evidence="7">Y-family DNA polymerase</fullName>
    </submittedName>
</protein>
<dbReference type="Proteomes" id="UP000321204">
    <property type="component" value="Chromosome"/>
</dbReference>
<dbReference type="Pfam" id="PF00817">
    <property type="entry name" value="IMS"/>
    <property type="match status" value="1"/>
</dbReference>
<keyword evidence="4" id="KW-0234">DNA repair</keyword>
<proteinExistence type="inferred from homology"/>
<dbReference type="InterPro" id="IPR043128">
    <property type="entry name" value="Rev_trsase/Diguanyl_cyclase"/>
</dbReference>
<gene>
    <name evidence="7" type="ORF">FSB75_18605</name>
</gene>
<dbReference type="GO" id="GO:0006281">
    <property type="term" value="P:DNA repair"/>
    <property type="evidence" value="ECO:0007669"/>
    <property type="project" value="UniProtKB-KW"/>
</dbReference>